<name>A0A328C0H9_9PAST</name>
<dbReference type="OrthoDB" id="9799320at2"/>
<reference evidence="4" key="1">
    <citation type="submission" date="2018-02" db="EMBL/GenBank/DDBJ databases">
        <title>Glaesserella australis sp. nov., isolated from the lungs of pigs.</title>
        <authorList>
            <person name="Turni C."/>
            <person name="Christensen H."/>
        </authorList>
    </citation>
    <scope>NUCLEOTIDE SEQUENCE [LARGE SCALE GENOMIC DNA]</scope>
    <source>
        <strain evidence="4">HS4635</strain>
    </source>
</reference>
<dbReference type="PANTHER" id="PTHR43597">
    <property type="entry name" value="SULFUR ACCEPTOR PROTEIN CSDE"/>
    <property type="match status" value="1"/>
</dbReference>
<dbReference type="Gene3D" id="3.90.1010.10">
    <property type="match status" value="1"/>
</dbReference>
<sequence>MPFNDIYVQFALCKSWEERYRLLIQLSRQLPKPTEQQLASWQEIHGCESRLWFDFQLEPRKVQGYSDARLMQGLLVILIAYLNEQSAENLQQFDIQQLFDELQITRHLTSTRLNGLQQLQSLIRAKSTRSI</sequence>
<keyword evidence="4" id="KW-1185">Reference proteome</keyword>
<dbReference type="Proteomes" id="UP000248689">
    <property type="component" value="Unassembled WGS sequence"/>
</dbReference>
<protein>
    <recommendedName>
        <fullName evidence="2">Fe-S metabolism associated domain-containing protein</fullName>
    </recommendedName>
</protein>
<gene>
    <name evidence="3" type="ORF">C5N92_02635</name>
</gene>
<accession>A0A328C0H9</accession>
<evidence type="ECO:0000313" key="4">
    <source>
        <dbReference type="Proteomes" id="UP000248689"/>
    </source>
</evidence>
<evidence type="ECO:0000256" key="1">
    <source>
        <dbReference type="ARBA" id="ARBA00010282"/>
    </source>
</evidence>
<comment type="similarity">
    <text evidence="1">Belongs to the SufE family.</text>
</comment>
<organism evidence="3 4">
    <name type="scientific">Glaesserella australis</name>
    <dbReference type="NCBI Taxonomy" id="2094024"/>
    <lineage>
        <taxon>Bacteria</taxon>
        <taxon>Pseudomonadati</taxon>
        <taxon>Pseudomonadota</taxon>
        <taxon>Gammaproteobacteria</taxon>
        <taxon>Pasteurellales</taxon>
        <taxon>Pasteurellaceae</taxon>
        <taxon>Glaesserella</taxon>
    </lineage>
</organism>
<evidence type="ECO:0000313" key="3">
    <source>
        <dbReference type="EMBL" id="RAL19361.1"/>
    </source>
</evidence>
<dbReference type="PANTHER" id="PTHR43597:SF5">
    <property type="entry name" value="SUFE-LIKE PROTEIN 2, CHLOROPLASTIC"/>
    <property type="match status" value="1"/>
</dbReference>
<dbReference type="Pfam" id="PF02657">
    <property type="entry name" value="SufE"/>
    <property type="match status" value="1"/>
</dbReference>
<feature type="domain" description="Fe-S metabolism associated" evidence="2">
    <location>
        <begin position="9"/>
        <end position="125"/>
    </location>
</feature>
<proteinExistence type="inferred from homology"/>
<dbReference type="EMBL" id="PTPX01000006">
    <property type="protein sequence ID" value="RAL19361.1"/>
    <property type="molecule type" value="Genomic_DNA"/>
</dbReference>
<dbReference type="AlphaFoldDB" id="A0A328C0H9"/>
<dbReference type="InterPro" id="IPR003808">
    <property type="entry name" value="Fe-S_metab-assoc_dom"/>
</dbReference>
<dbReference type="SUPFAM" id="SSF82649">
    <property type="entry name" value="SufE/NifU"/>
    <property type="match status" value="1"/>
</dbReference>
<comment type="caution">
    <text evidence="3">The sequence shown here is derived from an EMBL/GenBank/DDBJ whole genome shotgun (WGS) entry which is preliminary data.</text>
</comment>
<dbReference type="RefSeq" id="WP_111749326.1">
    <property type="nucleotide sequence ID" value="NZ_PTPX01000006.1"/>
</dbReference>
<evidence type="ECO:0000259" key="2">
    <source>
        <dbReference type="Pfam" id="PF02657"/>
    </source>
</evidence>